<evidence type="ECO:0000313" key="1">
    <source>
        <dbReference type="EMBL" id="AUB38254.1"/>
    </source>
</evidence>
<organism evidence="1 2">
    <name type="scientific">Nostoc flagelliforme CCNUN1</name>
    <dbReference type="NCBI Taxonomy" id="2038116"/>
    <lineage>
        <taxon>Bacteria</taxon>
        <taxon>Bacillati</taxon>
        <taxon>Cyanobacteriota</taxon>
        <taxon>Cyanophyceae</taxon>
        <taxon>Nostocales</taxon>
        <taxon>Nostocaceae</taxon>
        <taxon>Nostoc</taxon>
    </lineage>
</organism>
<gene>
    <name evidence="1" type="ORF">COO91_04219</name>
</gene>
<dbReference type="AlphaFoldDB" id="A0A2K8SRZ1"/>
<reference evidence="1 2" key="1">
    <citation type="submission" date="2017-11" db="EMBL/GenBank/DDBJ databases">
        <title>Complete genome of a free-living desiccation-tolerant cyanobacterium and its photosynthetic adaptation to extreme terrestrial habitat.</title>
        <authorList>
            <person name="Shang J."/>
        </authorList>
    </citation>
    <scope>NUCLEOTIDE SEQUENCE [LARGE SCALE GENOMIC DNA]</scope>
    <source>
        <strain evidence="1 2">CCNUN1</strain>
    </source>
</reference>
<evidence type="ECO:0000313" key="2">
    <source>
        <dbReference type="Proteomes" id="UP000232003"/>
    </source>
</evidence>
<dbReference type="InterPro" id="IPR051698">
    <property type="entry name" value="Transposase_11-like"/>
</dbReference>
<dbReference type="InterPro" id="IPR047647">
    <property type="entry name" value="ISAs1_transpos"/>
</dbReference>
<dbReference type="EMBL" id="CP024785">
    <property type="protein sequence ID" value="AUB38254.1"/>
    <property type="molecule type" value="Genomic_DNA"/>
</dbReference>
<dbReference type="PANTHER" id="PTHR30298">
    <property type="entry name" value="H REPEAT-ASSOCIATED PREDICTED TRANSPOSASE"/>
    <property type="match status" value="1"/>
</dbReference>
<sequence length="180" mass="20952">MIIETGNDYIAALKGNQAGLFKDVKTNFIPDSTVSLINKGHGRIEKRRVSICQSSNDIRFWPGLKTIIRVQSERQTIRHNHIEVQNETRYYISSLSTTAQEFSERIRGYWGVENKVHYVRDVTQGEDASRIRTKPLPQIFAIARNFTLNLYRSQMFENMAQAQRLCSFGLDTLKQFFRMK</sequence>
<keyword evidence="2" id="KW-1185">Reference proteome</keyword>
<dbReference type="Proteomes" id="UP000232003">
    <property type="component" value="Chromosome"/>
</dbReference>
<dbReference type="NCBIfam" id="NF033564">
    <property type="entry name" value="transpos_ISAs1"/>
    <property type="match status" value="1"/>
</dbReference>
<dbReference type="PANTHER" id="PTHR30298:SF0">
    <property type="entry name" value="PROTEIN YBFL-RELATED"/>
    <property type="match status" value="1"/>
</dbReference>
<dbReference type="OrthoDB" id="582614at2"/>
<dbReference type="KEGG" id="nfl:COO91_04219"/>
<protein>
    <submittedName>
        <fullName evidence="1">Putative transposase YbfD/YdcC associated with H repeats</fullName>
    </submittedName>
</protein>
<name>A0A2K8SRZ1_9NOSO</name>
<proteinExistence type="predicted"/>
<accession>A0A2K8SRZ1</accession>